<dbReference type="GO" id="GO:0045893">
    <property type="term" value="P:positive regulation of DNA-templated transcription"/>
    <property type="evidence" value="ECO:0007669"/>
    <property type="project" value="TreeGrafter"/>
</dbReference>
<comment type="subcellular location">
    <subcellularLocation>
        <location evidence="1 9">Nucleus</location>
        <location evidence="1 9">Nuclear pore complex</location>
    </subcellularLocation>
</comment>
<dbReference type="InterPro" id="IPR011502">
    <property type="entry name" value="Nucleoporin_Nup85"/>
</dbReference>
<dbReference type="OrthoDB" id="17644at2759"/>
<dbReference type="GO" id="GO:0031965">
    <property type="term" value="C:nuclear membrane"/>
    <property type="evidence" value="ECO:0007669"/>
    <property type="project" value="UniProtKB-UniRule"/>
</dbReference>
<keyword evidence="9" id="KW-0472">Membrane</keyword>
<evidence type="ECO:0000313" key="12">
    <source>
        <dbReference type="Proteomes" id="UP000245946"/>
    </source>
</evidence>
<dbReference type="Pfam" id="PF07575">
    <property type="entry name" value="Nucleopor_Nup85"/>
    <property type="match status" value="2"/>
</dbReference>
<keyword evidence="8 9" id="KW-0539">Nucleus</keyword>
<proteinExistence type="inferred from homology"/>
<evidence type="ECO:0000256" key="7">
    <source>
        <dbReference type="ARBA" id="ARBA00023132"/>
    </source>
</evidence>
<keyword evidence="4 9" id="KW-0509">mRNA transport</keyword>
<dbReference type="GO" id="GO:0006406">
    <property type="term" value="P:mRNA export from nucleus"/>
    <property type="evidence" value="ECO:0007669"/>
    <property type="project" value="TreeGrafter"/>
</dbReference>
<accession>A0A316Z7W2</accession>
<evidence type="ECO:0000256" key="6">
    <source>
        <dbReference type="ARBA" id="ARBA00023010"/>
    </source>
</evidence>
<evidence type="ECO:0000256" key="10">
    <source>
        <dbReference type="SAM" id="MobiDB-lite"/>
    </source>
</evidence>
<evidence type="ECO:0000256" key="8">
    <source>
        <dbReference type="ARBA" id="ARBA00023242"/>
    </source>
</evidence>
<evidence type="ECO:0000256" key="1">
    <source>
        <dbReference type="ARBA" id="ARBA00004567"/>
    </source>
</evidence>
<protein>
    <recommendedName>
        <fullName evidence="9">Nuclear pore complex protein Nup85</fullName>
    </recommendedName>
</protein>
<evidence type="ECO:0000313" key="11">
    <source>
        <dbReference type="EMBL" id="PWN97032.1"/>
    </source>
</evidence>
<comment type="function">
    <text evidence="9">Functions as a component of the nuclear pore complex (NPC).</text>
</comment>
<dbReference type="Proteomes" id="UP000245946">
    <property type="component" value="Unassembled WGS sequence"/>
</dbReference>
<sequence length="754" mass="80701">MPAAAASTSSLPPAPAPSAPVHAPLLAGVFAGNWAADESIAFLAESYTVFSTLATIAQHPLPGAVPSAQTLQYLSRVAGLYRSALSRYLVALTVADTEGDDAGVDRPAHAARLEAALHLAQTVFLPADGEGAGVVGEELLHWVNCTDPAPSTEEGQDIASSASPHEHPAYWDYVLRCVLRGFYTSASSMLRSLSSHPSRTISSLSLEISQLLSTLPRSSAFPTEAAFTAARRSWQSSVRALLTRLEGAMDDAEAELGGNEDAEDQRLEYEAQFRCLLQLVAGERQRVFEACEDWREALGAWGTLVQPTMRRDDVPETMAVILEQFPVDAKVPGETLLCALASGDVREACRIAKDFDAWLAAHLIDLFDKAGLLDASMGMSTDARTDALLQYAETLLDDSGLWRMSVDYLAAVGTATAATRLRNVILDVPLSDEEAGTTVPARTLDALEDEARDAEMIDDADDPEEAAEALRREKERQQRESGTGAGFRGVEEVLKACVEHGLEEEARAVCKRVAKLTAAKRQYGLAIAYCVRAGDSRQVRRIADALLDEYITQGADEFCRLVDSVPASLLHPAAARPPQGPGSSASAEGMELDAGDAANDTGYGVGRSLFSSRLAFLAGYRDFHRLYAEGQLRAAAELLVVLLTSNAAPERFWAVLLVDAIPLLEGADNLFTADETFELLRFLEQINSGLLSGSSDAQHFLGTLEQLLTASSSRDGADGSRSVDVGAARKRLDIVRLGLARQLARASVTGVGVL</sequence>
<feature type="compositionally biased region" description="Basic and acidic residues" evidence="10">
    <location>
        <begin position="468"/>
        <end position="479"/>
    </location>
</feature>
<dbReference type="PANTHER" id="PTHR13373">
    <property type="entry name" value="FROUNT PROTEIN-RELATED"/>
    <property type="match status" value="1"/>
</dbReference>
<keyword evidence="3 9" id="KW-0813">Transport</keyword>
<dbReference type="GO" id="GO:0006606">
    <property type="term" value="P:protein import into nucleus"/>
    <property type="evidence" value="ECO:0007669"/>
    <property type="project" value="TreeGrafter"/>
</dbReference>
<comment type="similarity">
    <text evidence="2 9">Belongs to the nucleoporin Nup85 family.</text>
</comment>
<keyword evidence="6 9" id="KW-0811">Translocation</keyword>
<feature type="compositionally biased region" description="Acidic residues" evidence="10">
    <location>
        <begin position="454"/>
        <end position="467"/>
    </location>
</feature>
<dbReference type="GeneID" id="37270241"/>
<dbReference type="RefSeq" id="XP_025597311.1">
    <property type="nucleotide sequence ID" value="XM_025742697.1"/>
</dbReference>
<dbReference type="GO" id="GO:0017056">
    <property type="term" value="F:structural constituent of nuclear pore"/>
    <property type="evidence" value="ECO:0007669"/>
    <property type="project" value="TreeGrafter"/>
</dbReference>
<dbReference type="PANTHER" id="PTHR13373:SF21">
    <property type="entry name" value="NUCLEAR PORE COMPLEX PROTEIN NUP85"/>
    <property type="match status" value="1"/>
</dbReference>
<evidence type="ECO:0000256" key="5">
    <source>
        <dbReference type="ARBA" id="ARBA00022927"/>
    </source>
</evidence>
<evidence type="ECO:0000256" key="2">
    <source>
        <dbReference type="ARBA" id="ARBA00005573"/>
    </source>
</evidence>
<reference evidence="11 12" key="1">
    <citation type="journal article" date="2018" name="Mol. Biol. Evol.">
        <title>Broad Genomic Sampling Reveals a Smut Pathogenic Ancestry of the Fungal Clade Ustilaginomycotina.</title>
        <authorList>
            <person name="Kijpornyongpan T."/>
            <person name="Mondo S.J."/>
            <person name="Barry K."/>
            <person name="Sandor L."/>
            <person name="Lee J."/>
            <person name="Lipzen A."/>
            <person name="Pangilinan J."/>
            <person name="LaButti K."/>
            <person name="Hainaut M."/>
            <person name="Henrissat B."/>
            <person name="Grigoriev I.V."/>
            <person name="Spatafora J.W."/>
            <person name="Aime M.C."/>
        </authorList>
    </citation>
    <scope>NUCLEOTIDE SEQUENCE [LARGE SCALE GENOMIC DNA]</scope>
    <source>
        <strain evidence="11 12">MCA 4186</strain>
    </source>
</reference>
<evidence type="ECO:0000256" key="3">
    <source>
        <dbReference type="ARBA" id="ARBA00022448"/>
    </source>
</evidence>
<dbReference type="STRING" id="58919.A0A316Z7W2"/>
<evidence type="ECO:0000256" key="4">
    <source>
        <dbReference type="ARBA" id="ARBA00022816"/>
    </source>
</evidence>
<dbReference type="GO" id="GO:0031080">
    <property type="term" value="C:nuclear pore outer ring"/>
    <property type="evidence" value="ECO:0007669"/>
    <property type="project" value="TreeGrafter"/>
</dbReference>
<feature type="region of interest" description="Disordered" evidence="10">
    <location>
        <begin position="454"/>
        <end position="485"/>
    </location>
</feature>
<organism evidence="11 12">
    <name type="scientific">Tilletiopsis washingtonensis</name>
    <dbReference type="NCBI Taxonomy" id="58919"/>
    <lineage>
        <taxon>Eukaryota</taxon>
        <taxon>Fungi</taxon>
        <taxon>Dikarya</taxon>
        <taxon>Basidiomycota</taxon>
        <taxon>Ustilaginomycotina</taxon>
        <taxon>Exobasidiomycetes</taxon>
        <taxon>Entylomatales</taxon>
        <taxon>Entylomatales incertae sedis</taxon>
        <taxon>Tilletiopsis</taxon>
    </lineage>
</organism>
<keyword evidence="7 9" id="KW-0906">Nuclear pore complex</keyword>
<evidence type="ECO:0000256" key="9">
    <source>
        <dbReference type="RuleBase" id="RU365073"/>
    </source>
</evidence>
<keyword evidence="5 9" id="KW-0653">Protein transport</keyword>
<dbReference type="EMBL" id="KZ819296">
    <property type="protein sequence ID" value="PWN97032.1"/>
    <property type="molecule type" value="Genomic_DNA"/>
</dbReference>
<name>A0A316Z7W2_9BASI</name>
<gene>
    <name evidence="11" type="ORF">FA09DRAFT_330683</name>
</gene>
<dbReference type="AlphaFoldDB" id="A0A316Z7W2"/>
<keyword evidence="12" id="KW-1185">Reference proteome</keyword>
<comment type="subunit">
    <text evidence="9">Component of the nuclear pore complex (NPC).</text>
</comment>